<evidence type="ECO:0000313" key="8">
    <source>
        <dbReference type="EMBL" id="NYE75366.1"/>
    </source>
</evidence>
<dbReference type="InterPro" id="IPR047817">
    <property type="entry name" value="ABC2_TM_bact-type"/>
</dbReference>
<dbReference type="PANTHER" id="PTHR43229:SF2">
    <property type="entry name" value="NODULATION PROTEIN J"/>
    <property type="match status" value="1"/>
</dbReference>
<accession>A0A7Y9IEX3</accession>
<evidence type="ECO:0000256" key="5">
    <source>
        <dbReference type="ARBA" id="ARBA00023251"/>
    </source>
</evidence>
<dbReference type="GO" id="GO:0140359">
    <property type="term" value="F:ABC-type transporter activity"/>
    <property type="evidence" value="ECO:0007669"/>
    <property type="project" value="InterPro"/>
</dbReference>
<dbReference type="Proteomes" id="UP000569914">
    <property type="component" value="Unassembled WGS sequence"/>
</dbReference>
<evidence type="ECO:0000256" key="1">
    <source>
        <dbReference type="ARBA" id="ARBA00004141"/>
    </source>
</evidence>
<dbReference type="AlphaFoldDB" id="A0A7Y9IEX3"/>
<comment type="caution">
    <text evidence="8">The sequence shown here is derived from an EMBL/GenBank/DDBJ whole genome shotgun (WGS) entry which is preliminary data.</text>
</comment>
<dbReference type="PIRSF" id="PIRSF006648">
    <property type="entry name" value="DrrB"/>
    <property type="match status" value="1"/>
</dbReference>
<dbReference type="InterPro" id="IPR000412">
    <property type="entry name" value="ABC_2_transport"/>
</dbReference>
<feature type="transmembrane region" description="Helical" evidence="6">
    <location>
        <begin position="236"/>
        <end position="257"/>
    </location>
</feature>
<feature type="domain" description="ABC transmembrane type-2" evidence="7">
    <location>
        <begin position="35"/>
        <end position="260"/>
    </location>
</feature>
<sequence>MTTLTVPALRAVPSPLATNLAFIGRSVKHSLREVDALLMAIALPVMLMLVFTYVFGGAIETGGDYINYVVPGIILTCAGFGASSTAVSVNTDMTEGIINRFRTMPLRASAVITGHAVASLLRNLVATGVVFVVGLLIGFRPAAGPLGWLAAFGVIALYILAITWIFAVLGLLARSAGAASGYGFGLLFLPYASSAFVPVDTMPAWLRAFAEHQPLTPINETIRGLLMDTPLGSQPWWALGWCLAILIAGYLWGRWLFPRRLAH</sequence>
<dbReference type="GO" id="GO:0043190">
    <property type="term" value="C:ATP-binding cassette (ABC) transporter complex"/>
    <property type="evidence" value="ECO:0007669"/>
    <property type="project" value="InterPro"/>
</dbReference>
<evidence type="ECO:0000256" key="3">
    <source>
        <dbReference type="ARBA" id="ARBA00022989"/>
    </source>
</evidence>
<dbReference type="GO" id="GO:0046677">
    <property type="term" value="P:response to antibiotic"/>
    <property type="evidence" value="ECO:0007669"/>
    <property type="project" value="UniProtKB-KW"/>
</dbReference>
<protein>
    <recommendedName>
        <fullName evidence="6">Transport permease protein</fullName>
    </recommendedName>
</protein>
<organism evidence="8 9">
    <name type="scientific">Microlunatus parietis</name>
    <dbReference type="NCBI Taxonomy" id="682979"/>
    <lineage>
        <taxon>Bacteria</taxon>
        <taxon>Bacillati</taxon>
        <taxon>Actinomycetota</taxon>
        <taxon>Actinomycetes</taxon>
        <taxon>Propionibacteriales</taxon>
        <taxon>Propionibacteriaceae</taxon>
        <taxon>Microlunatus</taxon>
    </lineage>
</organism>
<keyword evidence="6" id="KW-1003">Cell membrane</keyword>
<keyword evidence="9" id="KW-1185">Reference proteome</keyword>
<comment type="similarity">
    <text evidence="6">Belongs to the ABC-2 integral membrane protein family.</text>
</comment>
<keyword evidence="5" id="KW-0046">Antibiotic resistance</keyword>
<evidence type="ECO:0000256" key="2">
    <source>
        <dbReference type="ARBA" id="ARBA00022692"/>
    </source>
</evidence>
<evidence type="ECO:0000259" key="7">
    <source>
        <dbReference type="PROSITE" id="PS51012"/>
    </source>
</evidence>
<keyword evidence="6" id="KW-0813">Transport</keyword>
<keyword evidence="3 6" id="KW-1133">Transmembrane helix</keyword>
<evidence type="ECO:0000313" key="9">
    <source>
        <dbReference type="Proteomes" id="UP000569914"/>
    </source>
</evidence>
<dbReference type="PROSITE" id="PS51012">
    <property type="entry name" value="ABC_TM2"/>
    <property type="match status" value="1"/>
</dbReference>
<dbReference type="Pfam" id="PF01061">
    <property type="entry name" value="ABC2_membrane"/>
    <property type="match status" value="1"/>
</dbReference>
<comment type="subcellular location">
    <subcellularLocation>
        <location evidence="6">Cell membrane</location>
        <topology evidence="6">Multi-pass membrane protein</topology>
    </subcellularLocation>
    <subcellularLocation>
        <location evidence="1">Membrane</location>
        <topology evidence="1">Multi-pass membrane protein</topology>
    </subcellularLocation>
</comment>
<feature type="transmembrane region" description="Helical" evidence="6">
    <location>
        <begin position="179"/>
        <end position="199"/>
    </location>
</feature>
<dbReference type="EMBL" id="JACCBU010000001">
    <property type="protein sequence ID" value="NYE75366.1"/>
    <property type="molecule type" value="Genomic_DNA"/>
</dbReference>
<dbReference type="PANTHER" id="PTHR43229">
    <property type="entry name" value="NODULATION PROTEIN J"/>
    <property type="match status" value="1"/>
</dbReference>
<keyword evidence="4 6" id="KW-0472">Membrane</keyword>
<name>A0A7Y9IEX3_9ACTN</name>
<proteinExistence type="inferred from homology"/>
<gene>
    <name evidence="8" type="ORF">BKA15_006695</name>
</gene>
<evidence type="ECO:0000256" key="6">
    <source>
        <dbReference type="RuleBase" id="RU361157"/>
    </source>
</evidence>
<feature type="transmembrane region" description="Helical" evidence="6">
    <location>
        <begin position="36"/>
        <end position="59"/>
    </location>
</feature>
<dbReference type="InterPro" id="IPR013525">
    <property type="entry name" value="ABC2_TM"/>
</dbReference>
<keyword evidence="2 6" id="KW-0812">Transmembrane</keyword>
<feature type="transmembrane region" description="Helical" evidence="6">
    <location>
        <begin position="149"/>
        <end position="172"/>
    </location>
</feature>
<feature type="transmembrane region" description="Helical" evidence="6">
    <location>
        <begin position="110"/>
        <end position="137"/>
    </location>
</feature>
<feature type="transmembrane region" description="Helical" evidence="6">
    <location>
        <begin position="65"/>
        <end position="89"/>
    </location>
</feature>
<evidence type="ECO:0000256" key="4">
    <source>
        <dbReference type="ARBA" id="ARBA00023136"/>
    </source>
</evidence>
<dbReference type="RefSeq" id="WP_179757881.1">
    <property type="nucleotide sequence ID" value="NZ_JACCBU010000001.1"/>
</dbReference>
<dbReference type="InterPro" id="IPR051784">
    <property type="entry name" value="Nod_factor_ABC_transporter"/>
</dbReference>
<reference evidence="8 9" key="1">
    <citation type="submission" date="2020-07" db="EMBL/GenBank/DDBJ databases">
        <title>Sequencing the genomes of 1000 actinobacteria strains.</title>
        <authorList>
            <person name="Klenk H.-P."/>
        </authorList>
    </citation>
    <scope>NUCLEOTIDE SEQUENCE [LARGE SCALE GENOMIC DNA]</scope>
    <source>
        <strain evidence="8 9">DSM 22083</strain>
    </source>
</reference>